<sequence length="96" mass="10493">MVDIVTQGSEVLIFIDMYTDGSRPAGDIVEDVYDRVHSLVAAEQRDSTTLKIRILGITRDHQRSPSAGSPLAAQRSPFSLSQSSAMPRMFSPSVAR</sequence>
<protein>
    <submittedName>
        <fullName evidence="2">Uncharacterized protein</fullName>
    </submittedName>
</protein>
<evidence type="ECO:0000256" key="1">
    <source>
        <dbReference type="SAM" id="MobiDB-lite"/>
    </source>
</evidence>
<organism evidence="2 3">
    <name type="scientific">Nesterenkonia aurantiaca</name>
    <dbReference type="NCBI Taxonomy" id="1436010"/>
    <lineage>
        <taxon>Bacteria</taxon>
        <taxon>Bacillati</taxon>
        <taxon>Actinomycetota</taxon>
        <taxon>Actinomycetes</taxon>
        <taxon>Micrococcales</taxon>
        <taxon>Micrococcaceae</taxon>
        <taxon>Nesterenkonia</taxon>
    </lineage>
</organism>
<dbReference type="Proteomes" id="UP000294506">
    <property type="component" value="Unassembled WGS sequence"/>
</dbReference>
<comment type="caution">
    <text evidence="2">The sequence shown here is derived from an EMBL/GenBank/DDBJ whole genome shotgun (WGS) entry which is preliminary data.</text>
</comment>
<reference evidence="2 3" key="1">
    <citation type="submission" date="2019-03" db="EMBL/GenBank/DDBJ databases">
        <title>Genomic Encyclopedia of Type Strains, Phase III (KMG-III): the genomes of soil and plant-associated and newly described type strains.</title>
        <authorList>
            <person name="Whitman W."/>
        </authorList>
    </citation>
    <scope>NUCLEOTIDE SEQUENCE [LARGE SCALE GENOMIC DNA]</scope>
    <source>
        <strain evidence="2 3">DSM 27373</strain>
    </source>
</reference>
<name>A0A4R7G659_9MICC</name>
<dbReference type="RefSeq" id="WP_133725894.1">
    <property type="nucleotide sequence ID" value="NZ_SOAN01000002.1"/>
</dbReference>
<feature type="region of interest" description="Disordered" evidence="1">
    <location>
        <begin position="59"/>
        <end position="96"/>
    </location>
</feature>
<dbReference type="AlphaFoldDB" id="A0A4R7G659"/>
<keyword evidence="3" id="KW-1185">Reference proteome</keyword>
<accession>A0A4R7G659</accession>
<feature type="compositionally biased region" description="Polar residues" evidence="1">
    <location>
        <begin position="76"/>
        <end position="85"/>
    </location>
</feature>
<evidence type="ECO:0000313" key="2">
    <source>
        <dbReference type="EMBL" id="TDS86973.1"/>
    </source>
</evidence>
<dbReference type="EMBL" id="SOAN01000002">
    <property type="protein sequence ID" value="TDS86973.1"/>
    <property type="molecule type" value="Genomic_DNA"/>
</dbReference>
<gene>
    <name evidence="2" type="ORF">EV640_102268</name>
</gene>
<evidence type="ECO:0000313" key="3">
    <source>
        <dbReference type="Proteomes" id="UP000294506"/>
    </source>
</evidence>
<proteinExistence type="predicted"/>